<dbReference type="InterPro" id="IPR050796">
    <property type="entry name" value="SCF_F-box_component"/>
</dbReference>
<feature type="domain" description="F-box associated beta-propeller type 3" evidence="1">
    <location>
        <begin position="77"/>
        <end position="242"/>
    </location>
</feature>
<evidence type="ECO:0000313" key="2">
    <source>
        <dbReference type="EMBL" id="KAF5816597.1"/>
    </source>
</evidence>
<comment type="caution">
    <text evidence="2">The sequence shown here is derived from an EMBL/GenBank/DDBJ whole genome shotgun (WGS) entry which is preliminary data.</text>
</comment>
<dbReference type="AlphaFoldDB" id="A0A9K3JL28"/>
<organism evidence="2 3">
    <name type="scientific">Helianthus annuus</name>
    <name type="common">Common sunflower</name>
    <dbReference type="NCBI Taxonomy" id="4232"/>
    <lineage>
        <taxon>Eukaryota</taxon>
        <taxon>Viridiplantae</taxon>
        <taxon>Streptophyta</taxon>
        <taxon>Embryophyta</taxon>
        <taxon>Tracheophyta</taxon>
        <taxon>Spermatophyta</taxon>
        <taxon>Magnoliopsida</taxon>
        <taxon>eudicotyledons</taxon>
        <taxon>Gunneridae</taxon>
        <taxon>Pentapetalae</taxon>
        <taxon>asterids</taxon>
        <taxon>campanulids</taxon>
        <taxon>Asterales</taxon>
        <taxon>Asteraceae</taxon>
        <taxon>Asteroideae</taxon>
        <taxon>Heliantheae alliance</taxon>
        <taxon>Heliantheae</taxon>
        <taxon>Helianthus</taxon>
    </lineage>
</organism>
<dbReference type="EMBL" id="MNCJ02000318">
    <property type="protein sequence ID" value="KAF5816597.1"/>
    <property type="molecule type" value="Genomic_DNA"/>
</dbReference>
<dbReference type="NCBIfam" id="TIGR01640">
    <property type="entry name" value="F_box_assoc_1"/>
    <property type="match status" value="1"/>
</dbReference>
<dbReference type="Proteomes" id="UP000215914">
    <property type="component" value="Unassembled WGS sequence"/>
</dbReference>
<gene>
    <name evidence="2" type="ORF">HanXRQr2_Chr03g0136011</name>
</gene>
<evidence type="ECO:0000259" key="1">
    <source>
        <dbReference type="Pfam" id="PF08268"/>
    </source>
</evidence>
<dbReference type="InterPro" id="IPR017451">
    <property type="entry name" value="F-box-assoc_interact_dom"/>
</dbReference>
<reference evidence="2" key="2">
    <citation type="submission" date="2020-06" db="EMBL/GenBank/DDBJ databases">
        <title>Helianthus annuus Genome sequencing and assembly Release 2.</title>
        <authorList>
            <person name="Gouzy J."/>
            <person name="Langlade N."/>
            <person name="Munos S."/>
        </authorList>
    </citation>
    <scope>NUCLEOTIDE SEQUENCE</scope>
    <source>
        <tissue evidence="2">Leaves</tissue>
    </source>
</reference>
<dbReference type="Pfam" id="PF08268">
    <property type="entry name" value="FBA_3"/>
    <property type="match status" value="1"/>
</dbReference>
<dbReference type="PANTHER" id="PTHR31672:SF13">
    <property type="entry name" value="F-BOX PROTEIN CPR30-LIKE"/>
    <property type="match status" value="1"/>
</dbReference>
<dbReference type="InterPro" id="IPR013187">
    <property type="entry name" value="F-box-assoc_dom_typ3"/>
</dbReference>
<sequence length="298" mass="34673">MEKFGFQVIVDEIFTRLFAEDIGCFKCLSKNFYSELSSHAFQMMHALRCGDSVQKKLLSFKDTSIVIDDVLAGTLDVVRSKTLSFPNNVHPSNLRILSSFHGLLLVCNEGICYQLILWNPTTRRYKVLCDDYFNYNHHRNSDTGGIYFDQFNDLKVLNARCYRNVTVARVYSRRRESWRTLNFGSINNYGSSGYSWSTGVYADKTIYFMVSNYWYPLGERNIVVFDVLSETLRMLHFPESIVVNPCQGHFLTIAKRLHLIVIGKSAELTADLLRYEEEGWMKVFVFNNPRVVDYVDRR</sequence>
<dbReference type="PANTHER" id="PTHR31672">
    <property type="entry name" value="BNACNNG10540D PROTEIN"/>
    <property type="match status" value="1"/>
</dbReference>
<keyword evidence="3" id="KW-1185">Reference proteome</keyword>
<name>A0A9K3JL28_HELAN</name>
<dbReference type="Gramene" id="mRNA:HanXRQr2_Chr03g0136011">
    <property type="protein sequence ID" value="CDS:HanXRQr2_Chr03g0136011.1"/>
    <property type="gene ID" value="HanXRQr2_Chr03g0136011"/>
</dbReference>
<reference evidence="2" key="1">
    <citation type="journal article" date="2017" name="Nature">
        <title>The sunflower genome provides insights into oil metabolism, flowering and Asterid evolution.</title>
        <authorList>
            <person name="Badouin H."/>
            <person name="Gouzy J."/>
            <person name="Grassa C.J."/>
            <person name="Murat F."/>
            <person name="Staton S.E."/>
            <person name="Cottret L."/>
            <person name="Lelandais-Briere C."/>
            <person name="Owens G.L."/>
            <person name="Carrere S."/>
            <person name="Mayjonade B."/>
            <person name="Legrand L."/>
            <person name="Gill N."/>
            <person name="Kane N.C."/>
            <person name="Bowers J.E."/>
            <person name="Hubner S."/>
            <person name="Bellec A."/>
            <person name="Berard A."/>
            <person name="Berges H."/>
            <person name="Blanchet N."/>
            <person name="Boniface M.C."/>
            <person name="Brunel D."/>
            <person name="Catrice O."/>
            <person name="Chaidir N."/>
            <person name="Claudel C."/>
            <person name="Donnadieu C."/>
            <person name="Faraut T."/>
            <person name="Fievet G."/>
            <person name="Helmstetter N."/>
            <person name="King M."/>
            <person name="Knapp S.J."/>
            <person name="Lai Z."/>
            <person name="Le Paslier M.C."/>
            <person name="Lippi Y."/>
            <person name="Lorenzon L."/>
            <person name="Mandel J.R."/>
            <person name="Marage G."/>
            <person name="Marchand G."/>
            <person name="Marquand E."/>
            <person name="Bret-Mestries E."/>
            <person name="Morien E."/>
            <person name="Nambeesan S."/>
            <person name="Nguyen T."/>
            <person name="Pegot-Espagnet P."/>
            <person name="Pouilly N."/>
            <person name="Raftis F."/>
            <person name="Sallet E."/>
            <person name="Schiex T."/>
            <person name="Thomas J."/>
            <person name="Vandecasteele C."/>
            <person name="Vares D."/>
            <person name="Vear F."/>
            <person name="Vautrin S."/>
            <person name="Crespi M."/>
            <person name="Mangin B."/>
            <person name="Burke J.M."/>
            <person name="Salse J."/>
            <person name="Munos S."/>
            <person name="Vincourt P."/>
            <person name="Rieseberg L.H."/>
            <person name="Langlade N.B."/>
        </authorList>
    </citation>
    <scope>NUCLEOTIDE SEQUENCE</scope>
    <source>
        <tissue evidence="2">Leaves</tissue>
    </source>
</reference>
<protein>
    <submittedName>
        <fullName evidence="2">F-box associated interaction domain-containing protein</fullName>
    </submittedName>
</protein>
<evidence type="ECO:0000313" key="3">
    <source>
        <dbReference type="Proteomes" id="UP000215914"/>
    </source>
</evidence>
<proteinExistence type="predicted"/>
<accession>A0A9K3JL28</accession>